<dbReference type="InterPro" id="IPR033370">
    <property type="entry name" value="COG1"/>
</dbReference>
<comment type="similarity">
    <text evidence="2">Belongs to the COG1 family.</text>
</comment>
<reference evidence="10" key="2">
    <citation type="submission" date="2020-04" db="EMBL/GenBank/DDBJ databases">
        <authorList>
            <consortium name="NCBI Genome Project"/>
        </authorList>
    </citation>
    <scope>NUCLEOTIDE SEQUENCE</scope>
    <source>
        <strain evidence="10">CBS 781.70</strain>
    </source>
</reference>
<reference evidence="8 10" key="1">
    <citation type="submission" date="2020-01" db="EMBL/GenBank/DDBJ databases">
        <authorList>
            <consortium name="DOE Joint Genome Institute"/>
            <person name="Haridas S."/>
            <person name="Albert R."/>
            <person name="Binder M."/>
            <person name="Bloem J."/>
            <person name="Labutti K."/>
            <person name="Salamov A."/>
            <person name="Andreopoulos B."/>
            <person name="Baker S.E."/>
            <person name="Barry K."/>
            <person name="Bills G."/>
            <person name="Bluhm B.H."/>
            <person name="Cannon C."/>
            <person name="Castanera R."/>
            <person name="Culley D.E."/>
            <person name="Daum C."/>
            <person name="Ezra D."/>
            <person name="Gonzalez J.B."/>
            <person name="Henrissat B."/>
            <person name="Kuo A."/>
            <person name="Liang C."/>
            <person name="Lipzen A."/>
            <person name="Lutzoni F."/>
            <person name="Magnuson J."/>
            <person name="Mondo S."/>
            <person name="Nolan M."/>
            <person name="Ohm R."/>
            <person name="Pangilinan J."/>
            <person name="Park H.-J."/>
            <person name="Ramirez L."/>
            <person name="Alfaro M."/>
            <person name="Sun H."/>
            <person name="Tritt A."/>
            <person name="Yoshinaga Y."/>
            <person name="Zwiers L.-H."/>
            <person name="Turgeon B.G."/>
            <person name="Goodwin S.B."/>
            <person name="Spatafora J.W."/>
            <person name="Crous P.W."/>
            <person name="Grigoriev I.V."/>
        </authorList>
    </citation>
    <scope>NUCLEOTIDE SEQUENCE</scope>
    <source>
        <strain evidence="8 10">CBS 781.70</strain>
    </source>
</reference>
<comment type="subcellular location">
    <subcellularLocation>
        <location evidence="1">Golgi apparatus membrane</location>
        <topology evidence="1">Peripheral membrane protein</topology>
    </subcellularLocation>
</comment>
<evidence type="ECO:0000256" key="3">
    <source>
        <dbReference type="ARBA" id="ARBA00020978"/>
    </source>
</evidence>
<keyword evidence="7" id="KW-0472">Membrane</keyword>
<sequence length="828" mass="93094">MATETPDPKTFKSWEDEFKYPIPTVRRFEQDLRHNADENRDQLRNLVGASYRELLGTAEQIISMDETMTRVERTLGQVGQKCNSTAVERLFKSYERLEMEYRAQEKEEYSFAAQVSILQACPAVISRLLKSRSYLLAAKIIVLSRLLHKALSTDANATPFLDKLLRRLTSRRRKLLNAIKATFADDAIETHDLVDAMCAYSLATSSTTTDTLKYFHTVRRDTIQSILKRSVMDEGVSAATSHLDAPFQALQIYVSTLTQTIRIFPSGLTAALRKLKSQPLLSDPLVRSIPELDLDSRNEWVIPEVRAFKPWPRTTELGDAECQTILQVWASSTLDILLAGLRNNLTRQEHLEGLISIRRSLLEAWMRASNHVLFRRSRGKQPPISRKEVLVRLRQLLVEVIVAKIRIHTSSLSRIVATIKKGLSSDEELAEIAPSLWSSDATDIPLRDGGRQFKSVVVDRYHGRTEAVMTVADLFGSWSGEIERAQVALRAMRDLRWDDEFDDLDDELMDDDEEEEEVDDAVAHRSRIQTALGVEDPDLLDKALNEGLQATMRSMHEEFERILERLQSIPNSEHGAKLRRTVYLLRCLREIRSALPALFAPAEGKQRRQSVDSQLFALTSESALLSASLHRVLAELVAGRPAVTFGKALHRFAHSTQALALVQLWEGEPKFPTTPTPLAIRLLKSLAAELSIQGPDLWGQAAKSALKNWVAEEIGKSIQDSVEVLKHQPADTIASDQFVAEEDNVGDNADNAQSEELKKQRLVALLYDAAYLSCALRQGQGHGSNDQDFPFMNAVQDASGLEKASIEKISKSAADYWKRTYLLFGTLA</sequence>
<evidence type="ECO:0000256" key="2">
    <source>
        <dbReference type="ARBA" id="ARBA00006653"/>
    </source>
</evidence>
<dbReference type="PANTHER" id="PTHR31658">
    <property type="entry name" value="CONSERVED OLIGOMERIC GOLGI COMPLEX SUBUNIT 1"/>
    <property type="match status" value="1"/>
</dbReference>
<dbReference type="EMBL" id="ML975167">
    <property type="protein sequence ID" value="KAF1810262.1"/>
    <property type="molecule type" value="Genomic_DNA"/>
</dbReference>
<accession>A0A6G1FX30</accession>
<dbReference type="PANTHER" id="PTHR31658:SF0">
    <property type="entry name" value="CONSERVED OLIGOMERIC GOLGI COMPLEX SUBUNIT 1"/>
    <property type="match status" value="1"/>
</dbReference>
<keyword evidence="4" id="KW-0813">Transport</keyword>
<proteinExistence type="inferred from homology"/>
<reference evidence="10" key="3">
    <citation type="submission" date="2025-04" db="UniProtKB">
        <authorList>
            <consortium name="RefSeq"/>
        </authorList>
    </citation>
    <scope>IDENTIFICATION</scope>
    <source>
        <strain evidence="10">CBS 781.70</strain>
    </source>
</reference>
<dbReference type="AlphaFoldDB" id="A0A6G1FX30"/>
<evidence type="ECO:0000256" key="5">
    <source>
        <dbReference type="ARBA" id="ARBA00022927"/>
    </source>
</evidence>
<gene>
    <name evidence="8 10" type="ORF">P152DRAFT_106079</name>
</gene>
<dbReference type="Pfam" id="PF08700">
    <property type="entry name" value="VPS51_Exo84_N"/>
    <property type="match status" value="1"/>
</dbReference>
<dbReference type="GO" id="GO:0000139">
    <property type="term" value="C:Golgi membrane"/>
    <property type="evidence" value="ECO:0007669"/>
    <property type="project" value="UniProtKB-SubCell"/>
</dbReference>
<dbReference type="Proteomes" id="UP000504638">
    <property type="component" value="Unplaced"/>
</dbReference>
<protein>
    <recommendedName>
        <fullName evidence="3">Conserved oligomeric Golgi complex subunit 1</fullName>
    </recommendedName>
</protein>
<dbReference type="GO" id="GO:0006891">
    <property type="term" value="P:intra-Golgi vesicle-mediated transport"/>
    <property type="evidence" value="ECO:0007669"/>
    <property type="project" value="InterPro"/>
</dbReference>
<evidence type="ECO:0000256" key="7">
    <source>
        <dbReference type="ARBA" id="ARBA00023136"/>
    </source>
</evidence>
<evidence type="ECO:0000313" key="10">
    <source>
        <dbReference type="RefSeq" id="XP_033531893.1"/>
    </source>
</evidence>
<evidence type="ECO:0000313" key="9">
    <source>
        <dbReference type="Proteomes" id="UP000504638"/>
    </source>
</evidence>
<dbReference type="OrthoDB" id="46189at2759"/>
<keyword evidence="9" id="KW-1185">Reference proteome</keyword>
<evidence type="ECO:0000313" key="8">
    <source>
        <dbReference type="EMBL" id="KAF1810262.1"/>
    </source>
</evidence>
<evidence type="ECO:0000256" key="6">
    <source>
        <dbReference type="ARBA" id="ARBA00023034"/>
    </source>
</evidence>
<evidence type="ECO:0000256" key="1">
    <source>
        <dbReference type="ARBA" id="ARBA00004395"/>
    </source>
</evidence>
<dbReference type="GO" id="GO:0015031">
    <property type="term" value="P:protein transport"/>
    <property type="evidence" value="ECO:0007669"/>
    <property type="project" value="UniProtKB-KW"/>
</dbReference>
<keyword evidence="5" id="KW-0653">Protein transport</keyword>
<organism evidence="8">
    <name type="scientific">Eremomyces bilateralis CBS 781.70</name>
    <dbReference type="NCBI Taxonomy" id="1392243"/>
    <lineage>
        <taxon>Eukaryota</taxon>
        <taxon>Fungi</taxon>
        <taxon>Dikarya</taxon>
        <taxon>Ascomycota</taxon>
        <taxon>Pezizomycotina</taxon>
        <taxon>Dothideomycetes</taxon>
        <taxon>Dothideomycetes incertae sedis</taxon>
        <taxon>Eremomycetales</taxon>
        <taxon>Eremomycetaceae</taxon>
        <taxon>Eremomyces</taxon>
    </lineage>
</organism>
<keyword evidence="6" id="KW-0333">Golgi apparatus</keyword>
<dbReference type="GO" id="GO:0017119">
    <property type="term" value="C:Golgi transport complex"/>
    <property type="evidence" value="ECO:0007669"/>
    <property type="project" value="InterPro"/>
</dbReference>
<name>A0A6G1FX30_9PEZI</name>
<evidence type="ECO:0000256" key="4">
    <source>
        <dbReference type="ARBA" id="ARBA00022448"/>
    </source>
</evidence>
<dbReference type="RefSeq" id="XP_033531893.1">
    <property type="nucleotide sequence ID" value="XM_033673581.1"/>
</dbReference>
<dbReference type="GeneID" id="54414151"/>